<evidence type="ECO:0000256" key="1">
    <source>
        <dbReference type="SAM" id="Coils"/>
    </source>
</evidence>
<dbReference type="Proteomes" id="UP000681967">
    <property type="component" value="Unassembled WGS sequence"/>
</dbReference>
<name>A0A8S3FUP4_9BILA</name>
<sequence>MASLRSLPLDEHIKLVKQKKEEAEILRLQKFQEQLRKKEQK</sequence>
<reference evidence="2" key="1">
    <citation type="submission" date="2021-02" db="EMBL/GenBank/DDBJ databases">
        <authorList>
            <person name="Nowell W R."/>
        </authorList>
    </citation>
    <scope>NUCLEOTIDE SEQUENCE</scope>
</reference>
<feature type="non-terminal residue" evidence="2">
    <location>
        <position position="1"/>
    </location>
</feature>
<evidence type="ECO:0000313" key="4">
    <source>
        <dbReference type="Proteomes" id="UP000681967"/>
    </source>
</evidence>
<dbReference type="EMBL" id="CAJOBJ010355054">
    <property type="protein sequence ID" value="CAF5213073.1"/>
    <property type="molecule type" value="Genomic_DNA"/>
</dbReference>
<dbReference type="AlphaFoldDB" id="A0A8S3FUP4"/>
<comment type="caution">
    <text evidence="2">The sequence shown here is derived from an EMBL/GenBank/DDBJ whole genome shotgun (WGS) entry which is preliminary data.</text>
</comment>
<dbReference type="EMBL" id="CAJOBH010252093">
    <property type="protein sequence ID" value="CAF5140915.1"/>
    <property type="molecule type" value="Genomic_DNA"/>
</dbReference>
<gene>
    <name evidence="2" type="ORF">BYL167_LOCUS70156</name>
    <name evidence="3" type="ORF">GIL414_LOCUS80514</name>
</gene>
<keyword evidence="1" id="KW-0175">Coiled coil</keyword>
<protein>
    <submittedName>
        <fullName evidence="2">Uncharacterized protein</fullName>
    </submittedName>
</protein>
<evidence type="ECO:0000313" key="2">
    <source>
        <dbReference type="EMBL" id="CAF5140915.1"/>
    </source>
</evidence>
<organism evidence="2 4">
    <name type="scientific">Rotaria magnacalcarata</name>
    <dbReference type="NCBI Taxonomy" id="392030"/>
    <lineage>
        <taxon>Eukaryota</taxon>
        <taxon>Metazoa</taxon>
        <taxon>Spiralia</taxon>
        <taxon>Gnathifera</taxon>
        <taxon>Rotifera</taxon>
        <taxon>Eurotatoria</taxon>
        <taxon>Bdelloidea</taxon>
        <taxon>Philodinida</taxon>
        <taxon>Philodinidae</taxon>
        <taxon>Rotaria</taxon>
    </lineage>
</organism>
<feature type="coiled-coil region" evidence="1">
    <location>
        <begin position="9"/>
        <end position="41"/>
    </location>
</feature>
<evidence type="ECO:0000313" key="3">
    <source>
        <dbReference type="EMBL" id="CAF5213073.1"/>
    </source>
</evidence>
<dbReference type="Proteomes" id="UP000681720">
    <property type="component" value="Unassembled WGS sequence"/>
</dbReference>
<proteinExistence type="predicted"/>
<accession>A0A8S3FUP4</accession>